<dbReference type="Pfam" id="PF26550">
    <property type="entry name" value="Tricorn_2nd"/>
    <property type="match status" value="1"/>
</dbReference>
<evidence type="ECO:0000256" key="6">
    <source>
        <dbReference type="ARBA" id="ARBA00022825"/>
    </source>
</evidence>
<dbReference type="InterPro" id="IPR015943">
    <property type="entry name" value="WD40/YVTN_repeat-like_dom_sf"/>
</dbReference>
<evidence type="ECO:0000313" key="7">
    <source>
        <dbReference type="EMBL" id="EQD49264.1"/>
    </source>
</evidence>
<dbReference type="PANTHER" id="PTHR43253:SF1">
    <property type="entry name" value="TRICORN PROTEASE HOMOLOG 2-RELATED"/>
    <property type="match status" value="1"/>
</dbReference>
<dbReference type="SUPFAM" id="SSF69304">
    <property type="entry name" value="Tricorn protease N-terminal domain"/>
    <property type="match status" value="2"/>
</dbReference>
<dbReference type="GO" id="GO:0008236">
    <property type="term" value="F:serine-type peptidase activity"/>
    <property type="evidence" value="ECO:0007669"/>
    <property type="project" value="UniProtKB-KW"/>
</dbReference>
<dbReference type="Gene3D" id="2.130.10.10">
    <property type="entry name" value="YVTN repeat-like/Quinoprotein amine dehydrogenase"/>
    <property type="match status" value="1"/>
</dbReference>
<organism evidence="7">
    <name type="scientific">mine drainage metagenome</name>
    <dbReference type="NCBI Taxonomy" id="410659"/>
    <lineage>
        <taxon>unclassified sequences</taxon>
        <taxon>metagenomes</taxon>
        <taxon>ecological metagenomes</taxon>
    </lineage>
</organism>
<dbReference type="PANTHER" id="PTHR43253">
    <property type="entry name" value="TRICORN PROTEASE HOMOLOG 2-RELATED"/>
    <property type="match status" value="1"/>
</dbReference>
<comment type="similarity">
    <text evidence="2">Belongs to the peptidase S41B family.</text>
</comment>
<reference evidence="7" key="1">
    <citation type="submission" date="2013-08" db="EMBL/GenBank/DDBJ databases">
        <authorList>
            <person name="Mendez C."/>
            <person name="Richter M."/>
            <person name="Ferrer M."/>
            <person name="Sanchez J."/>
        </authorList>
    </citation>
    <scope>NUCLEOTIDE SEQUENCE</scope>
</reference>
<dbReference type="AlphaFoldDB" id="T1B8B6"/>
<protein>
    <submittedName>
        <fullName evidence="7">Peptidase S41</fullName>
    </submittedName>
</protein>
<evidence type="ECO:0000256" key="5">
    <source>
        <dbReference type="ARBA" id="ARBA00022801"/>
    </source>
</evidence>
<dbReference type="Pfam" id="PF26549">
    <property type="entry name" value="Tricorn_N"/>
    <property type="match status" value="1"/>
</dbReference>
<evidence type="ECO:0000256" key="1">
    <source>
        <dbReference type="ARBA" id="ARBA00004496"/>
    </source>
</evidence>
<sequence length="596" mass="65042">MALACLVVIGCGHAAHAATAQPLLLLRYPTLSRTQIAFEYGGELWEVPRAGGQAHVLASGMDMLTMPIFSPNGSMIAFTGTYDGNTDVYVMPASGGTPRRLTYYPGPDVAVGWTPDGKRVLFRSHRYSYSDPDQLYTVPVTGGFPQELPLPMAEEGSYSADGTHLAYVPEFQWEPFWKDYKGGQHTQVWLARLSDSSVVRIPDQNANESDPMWVGDTVYFLSDRDGPITLFAYDTGTGQVRRVIDNTGFDITSASAGPGGIVYSQFGQLHVYDYASGHSRAVPVTVTGDLPQLRPRFINVAKLIDDAAISPSGVRALFEANGDILSVPTRHGSFVNLTHSPGVMDRDPAWSPDGRWVAYFSDRAGEYDLYIRAQNGTGTPRRIVLGQKDAFYYGLTWSPDSRKLVFGDQKLNLWYVDLAAPDPRPVKVASNDYATLQHFHPAWSPDSRWIVYTRVMPNYLHAIFIYSLANGSTHQVTDASSDCRDPAFDAGGKYLYFTSSTDTALTSGLWEMTGMERPVTRHVYAATLEPATVSPLAPRAGFESAKSSSGKTRGKRPAAVRVAIDFDGLQQRAVALPIPAANYVGLAAGSSGVLYL</sequence>
<keyword evidence="5" id="KW-0378">Hydrolase</keyword>
<keyword evidence="3" id="KW-0963">Cytoplasm</keyword>
<comment type="subcellular location">
    <subcellularLocation>
        <location evidence="1">Cytoplasm</location>
    </subcellularLocation>
</comment>
<dbReference type="GO" id="GO:0005737">
    <property type="term" value="C:cytoplasm"/>
    <property type="evidence" value="ECO:0007669"/>
    <property type="project" value="UniProtKB-SubCell"/>
</dbReference>
<keyword evidence="6" id="KW-0720">Serine protease</keyword>
<proteinExistence type="inferred from homology"/>
<evidence type="ECO:0000256" key="3">
    <source>
        <dbReference type="ARBA" id="ARBA00022490"/>
    </source>
</evidence>
<dbReference type="InterPro" id="IPR012393">
    <property type="entry name" value="Tricorn_protease"/>
</dbReference>
<keyword evidence="4" id="KW-0645">Protease</keyword>
<dbReference type="Gene3D" id="2.120.10.60">
    <property type="entry name" value="Tricorn protease N-terminal domain"/>
    <property type="match status" value="1"/>
</dbReference>
<dbReference type="EMBL" id="AUZX01010087">
    <property type="protein sequence ID" value="EQD49264.1"/>
    <property type="molecule type" value="Genomic_DNA"/>
</dbReference>
<evidence type="ECO:0000256" key="4">
    <source>
        <dbReference type="ARBA" id="ARBA00022670"/>
    </source>
</evidence>
<name>T1B8B6_9ZZZZ</name>
<gene>
    <name evidence="7" type="ORF">B1A_13760</name>
</gene>
<comment type="caution">
    <text evidence="7">The sequence shown here is derived from an EMBL/GenBank/DDBJ whole genome shotgun (WGS) entry which is preliminary data.</text>
</comment>
<evidence type="ECO:0000256" key="2">
    <source>
        <dbReference type="ARBA" id="ARBA00008524"/>
    </source>
</evidence>
<accession>T1B8B6</accession>
<dbReference type="GO" id="GO:0006508">
    <property type="term" value="P:proteolysis"/>
    <property type="evidence" value="ECO:0007669"/>
    <property type="project" value="UniProtKB-KW"/>
</dbReference>
<feature type="non-terminal residue" evidence="7">
    <location>
        <position position="596"/>
    </location>
</feature>
<reference evidence="7" key="2">
    <citation type="journal article" date="2014" name="ISME J.">
        <title>Microbial stratification in low pH oxic and suboxic macroscopic growths along an acid mine drainage.</title>
        <authorList>
            <person name="Mendez-Garcia C."/>
            <person name="Mesa V."/>
            <person name="Sprenger R.R."/>
            <person name="Richter M."/>
            <person name="Diez M.S."/>
            <person name="Solano J."/>
            <person name="Bargiela R."/>
            <person name="Golyshina O.V."/>
            <person name="Manteca A."/>
            <person name="Ramos J.L."/>
            <person name="Gallego J.R."/>
            <person name="Llorente I."/>
            <person name="Martins Dos Santos V.A."/>
            <person name="Jensen O.N."/>
            <person name="Pelaez A.I."/>
            <person name="Sanchez J."/>
            <person name="Ferrer M."/>
        </authorList>
    </citation>
    <scope>NUCLEOTIDE SEQUENCE</scope>
</reference>